<dbReference type="InterPro" id="IPR051310">
    <property type="entry name" value="MCP_chemotaxis"/>
</dbReference>
<comment type="similarity">
    <text evidence="2">Belongs to the methyl-accepting chemotaxis (MCP) protein family.</text>
</comment>
<dbReference type="Pfam" id="PF00672">
    <property type="entry name" value="HAMP"/>
    <property type="match status" value="1"/>
</dbReference>
<dbReference type="EMBL" id="BMDP01000001">
    <property type="protein sequence ID" value="GGI53314.1"/>
    <property type="molecule type" value="Genomic_DNA"/>
</dbReference>
<dbReference type="PROSITE" id="PS50885">
    <property type="entry name" value="HAMP"/>
    <property type="match status" value="1"/>
</dbReference>
<keyword evidence="9" id="KW-1185">Reference proteome</keyword>
<dbReference type="InterPro" id="IPR047347">
    <property type="entry name" value="YvaQ-like_sensor"/>
</dbReference>
<dbReference type="Proteomes" id="UP000627205">
    <property type="component" value="Unassembled WGS sequence"/>
</dbReference>
<evidence type="ECO:0000313" key="8">
    <source>
        <dbReference type="EMBL" id="GGI53314.1"/>
    </source>
</evidence>
<dbReference type="PROSITE" id="PS50111">
    <property type="entry name" value="CHEMOTAXIS_TRANSDUC_2"/>
    <property type="match status" value="1"/>
</dbReference>
<evidence type="ECO:0000259" key="7">
    <source>
        <dbReference type="PROSITE" id="PS50885"/>
    </source>
</evidence>
<dbReference type="CDD" id="cd11386">
    <property type="entry name" value="MCP_signal"/>
    <property type="match status" value="1"/>
</dbReference>
<evidence type="ECO:0000259" key="6">
    <source>
        <dbReference type="PROSITE" id="PS50111"/>
    </source>
</evidence>
<dbReference type="SMART" id="SM00283">
    <property type="entry name" value="MA"/>
    <property type="match status" value="1"/>
</dbReference>
<dbReference type="Gene3D" id="1.10.287.950">
    <property type="entry name" value="Methyl-accepting chemotaxis protein"/>
    <property type="match status" value="1"/>
</dbReference>
<keyword evidence="3" id="KW-0807">Transducer</keyword>
<dbReference type="SMART" id="SM00304">
    <property type="entry name" value="HAMP"/>
    <property type="match status" value="1"/>
</dbReference>
<dbReference type="PANTHER" id="PTHR43531:SF14">
    <property type="entry name" value="METHYL-ACCEPTING CHEMOTAXIS PROTEIN I-RELATED"/>
    <property type="match status" value="1"/>
</dbReference>
<accession>A0A8J3F4R5</accession>
<evidence type="ECO:0000313" key="9">
    <source>
        <dbReference type="Proteomes" id="UP000627205"/>
    </source>
</evidence>
<dbReference type="Pfam" id="PF00015">
    <property type="entry name" value="MCPsignal"/>
    <property type="match status" value="1"/>
</dbReference>
<comment type="caution">
    <text evidence="8">The sequence shown here is derived from an EMBL/GenBank/DDBJ whole genome shotgun (WGS) entry which is preliminary data.</text>
</comment>
<evidence type="ECO:0000256" key="3">
    <source>
        <dbReference type="PROSITE-ProRule" id="PRU00284"/>
    </source>
</evidence>
<proteinExistence type="inferred from homology"/>
<dbReference type="CDD" id="cd06225">
    <property type="entry name" value="HAMP"/>
    <property type="match status" value="1"/>
</dbReference>
<feature type="domain" description="Methyl-accepting transducer" evidence="6">
    <location>
        <begin position="271"/>
        <end position="500"/>
    </location>
</feature>
<dbReference type="InterPro" id="IPR004089">
    <property type="entry name" value="MCPsignal_dom"/>
</dbReference>
<dbReference type="SUPFAM" id="SSF58104">
    <property type="entry name" value="Methyl-accepting chemotaxis protein (MCP) signaling domain"/>
    <property type="match status" value="1"/>
</dbReference>
<organism evidence="8 9">
    <name type="scientific">Oxalicibacterium solurbis</name>
    <dbReference type="NCBI Taxonomy" id="69280"/>
    <lineage>
        <taxon>Bacteria</taxon>
        <taxon>Pseudomonadati</taxon>
        <taxon>Pseudomonadota</taxon>
        <taxon>Betaproteobacteria</taxon>
        <taxon>Burkholderiales</taxon>
        <taxon>Oxalobacteraceae</taxon>
        <taxon>Oxalicibacterium</taxon>
    </lineage>
</organism>
<evidence type="ECO:0000256" key="1">
    <source>
        <dbReference type="ARBA" id="ARBA00022481"/>
    </source>
</evidence>
<evidence type="ECO:0000256" key="5">
    <source>
        <dbReference type="SAM" id="MobiDB-lite"/>
    </source>
</evidence>
<dbReference type="PANTHER" id="PTHR43531">
    <property type="entry name" value="PROTEIN ICFG"/>
    <property type="match status" value="1"/>
</dbReference>
<keyword evidence="1" id="KW-0488">Methylation</keyword>
<dbReference type="InterPro" id="IPR003660">
    <property type="entry name" value="HAMP_dom"/>
</dbReference>
<feature type="region of interest" description="Disordered" evidence="5">
    <location>
        <begin position="534"/>
        <end position="570"/>
    </location>
</feature>
<dbReference type="GO" id="GO:0007165">
    <property type="term" value="P:signal transduction"/>
    <property type="evidence" value="ECO:0007669"/>
    <property type="project" value="UniProtKB-KW"/>
</dbReference>
<evidence type="ECO:0000256" key="4">
    <source>
        <dbReference type="SAM" id="Coils"/>
    </source>
</evidence>
<dbReference type="GO" id="GO:0005886">
    <property type="term" value="C:plasma membrane"/>
    <property type="evidence" value="ECO:0007669"/>
    <property type="project" value="TreeGrafter"/>
</dbReference>
<dbReference type="InterPro" id="IPR024478">
    <property type="entry name" value="HlyB_4HB_MCP"/>
</dbReference>
<feature type="compositionally biased region" description="Low complexity" evidence="5">
    <location>
        <begin position="534"/>
        <end position="554"/>
    </location>
</feature>
<dbReference type="PRINTS" id="PR00260">
    <property type="entry name" value="CHEMTRNSDUCR"/>
</dbReference>
<dbReference type="InterPro" id="IPR004090">
    <property type="entry name" value="Chemotax_Me-accpt_rcpt"/>
</dbReference>
<dbReference type="FunFam" id="1.10.287.950:FF:000002">
    <property type="entry name" value="Methyl-accepting chemotaxis protein"/>
    <property type="match status" value="1"/>
</dbReference>
<evidence type="ECO:0000256" key="2">
    <source>
        <dbReference type="ARBA" id="ARBA00029447"/>
    </source>
</evidence>
<reference evidence="8" key="2">
    <citation type="submission" date="2020-09" db="EMBL/GenBank/DDBJ databases">
        <authorList>
            <person name="Sun Q."/>
            <person name="Sedlacek I."/>
        </authorList>
    </citation>
    <scope>NUCLEOTIDE SEQUENCE</scope>
    <source>
        <strain evidence="8">CCM 7664</strain>
    </source>
</reference>
<dbReference type="AlphaFoldDB" id="A0A8J3F4R5"/>
<dbReference type="GO" id="GO:0006935">
    <property type="term" value="P:chemotaxis"/>
    <property type="evidence" value="ECO:0007669"/>
    <property type="project" value="InterPro"/>
</dbReference>
<reference evidence="8" key="1">
    <citation type="journal article" date="2014" name="Int. J. Syst. Evol. Microbiol.">
        <title>Complete genome sequence of Corynebacterium casei LMG S-19264T (=DSM 44701T), isolated from a smear-ripened cheese.</title>
        <authorList>
            <consortium name="US DOE Joint Genome Institute (JGI-PGF)"/>
            <person name="Walter F."/>
            <person name="Albersmeier A."/>
            <person name="Kalinowski J."/>
            <person name="Ruckert C."/>
        </authorList>
    </citation>
    <scope>NUCLEOTIDE SEQUENCE</scope>
    <source>
        <strain evidence="8">CCM 7664</strain>
    </source>
</reference>
<gene>
    <name evidence="8" type="ORF">GCM10011430_04880</name>
</gene>
<feature type="coiled-coil region" evidence="4">
    <location>
        <begin position="471"/>
        <end position="509"/>
    </location>
</feature>
<sequence>MMRIANMKIGTRLGLGFGLILLLVAVMGANGILRLQSINASTRHMVDESLEKQKAAQSWLLGTSVNAARTLAVVKTTDSSTEDFFQKAMAAQSKQISAIQGKLEKQLTTDKEKDLFAEVANRRKAYIDTRKGIIALKEGGDVAGANAQIDAKLVPALDAYVESVKNVLDYYDDEVANVDQSITADFGMGRNTLIVGTVIALLLGALIAWRLTVGITRPLREAVKVAESVAEGDLTTRSSLPTSKDEMGQLLDSIGRMQNNLVRIVSQIRLGTDAIATASSEIASGNLDLSSRTEEQASSLEETASSMEELTSTVKQNADNARQANQLAVSASEVASKGGTVVSQVVDTMGEINTSSRKIVDIISVIDGIAFQTNILALNAAVEAARAGEQGRGFAVVAGEVRTLAQRSAAAAKEIKGLIGDSVEKVETGSQLVAEAGTTMNELVDGVKRVADIMAEITAASLEQSDGIEQVNQAVTQMDQVTQQNAALVEEAAAAADSLQDQAKQLAQAVSVFRTGSNMAAAAVQAKPQHRAISSSVAAAPARSAAPAAPRSVPAPKPVVNTNTDDWEEF</sequence>
<name>A0A8J3F4R5_9BURK</name>
<keyword evidence="4" id="KW-0175">Coiled coil</keyword>
<protein>
    <submittedName>
        <fullName evidence="8">Methyl-accepting chemotaxis protein</fullName>
    </submittedName>
</protein>
<dbReference type="Pfam" id="PF12729">
    <property type="entry name" value="4HB_MCP_1"/>
    <property type="match status" value="1"/>
</dbReference>
<dbReference type="CDD" id="cd19411">
    <property type="entry name" value="MCP2201-like_sensor"/>
    <property type="match status" value="1"/>
</dbReference>
<dbReference type="GO" id="GO:0004888">
    <property type="term" value="F:transmembrane signaling receptor activity"/>
    <property type="evidence" value="ECO:0007669"/>
    <property type="project" value="InterPro"/>
</dbReference>
<feature type="domain" description="HAMP" evidence="7">
    <location>
        <begin position="213"/>
        <end position="266"/>
    </location>
</feature>